<dbReference type="InterPro" id="IPR036388">
    <property type="entry name" value="WH-like_DNA-bd_sf"/>
</dbReference>
<dbReference type="RefSeq" id="WP_132558746.1">
    <property type="nucleotide sequence ID" value="NZ_SMBH01000001.1"/>
</dbReference>
<dbReference type="SMART" id="SM00421">
    <property type="entry name" value="HTH_LUXR"/>
    <property type="match status" value="1"/>
</dbReference>
<dbReference type="SMART" id="SM00091">
    <property type="entry name" value="PAS"/>
    <property type="match status" value="1"/>
</dbReference>
<dbReference type="CDD" id="cd00130">
    <property type="entry name" value="PAS"/>
    <property type="match status" value="1"/>
</dbReference>
<dbReference type="PRINTS" id="PR00038">
    <property type="entry name" value="HTHLUXR"/>
</dbReference>
<dbReference type="InterPro" id="IPR035965">
    <property type="entry name" value="PAS-like_dom_sf"/>
</dbReference>
<dbReference type="SUPFAM" id="SSF55785">
    <property type="entry name" value="PYP-like sensor domain (PAS domain)"/>
    <property type="match status" value="1"/>
</dbReference>
<dbReference type="AlphaFoldDB" id="A0A4R3QQ06"/>
<sequence length="386" mass="42342">MTTFSNHELSGLIGSIYDCALDPGRWDDTLAEVANALKCGHAILSLNDIERDRVLIHRSVGWEPYWLEQRNKHIPEIHAKLTEWLTLQTSPDRPFVASREIPKHYFDSSPYVRECLRPLGIVDIAHYFLVSTPACFSELVLAKQNRLGILTDSEIEDGLILLPHLRRAVTISNVLDLQIIERDQMAATLDALRNGVILTNDRGTILHANRSAEDLLRNESAIGSNGGKLIAKSRLANNELQKAIKLAGQDETKIGRTGTSIRLTDTSPRPLFAHVLPMTGGDVRTNLQPTAVAAIFIDASSNEKHGAVTLATAFKFTPAETRVANSLLAGLTLADTANDLGIAKNTVKTHVKNIFMKTGVGRQSEFMRLAAQATPPVQIGSSHETQ</sequence>
<dbReference type="PANTHER" id="PTHR44688">
    <property type="entry name" value="DNA-BINDING TRANSCRIPTIONAL ACTIVATOR DEVR_DOSR"/>
    <property type="match status" value="1"/>
</dbReference>
<evidence type="ECO:0000313" key="6">
    <source>
        <dbReference type="Proteomes" id="UP000294576"/>
    </source>
</evidence>
<feature type="domain" description="HTH luxR-type" evidence="4">
    <location>
        <begin position="309"/>
        <end position="374"/>
    </location>
</feature>
<evidence type="ECO:0000256" key="1">
    <source>
        <dbReference type="ARBA" id="ARBA00023015"/>
    </source>
</evidence>
<dbReference type="Pfam" id="PF00196">
    <property type="entry name" value="GerE"/>
    <property type="match status" value="1"/>
</dbReference>
<evidence type="ECO:0000259" key="4">
    <source>
        <dbReference type="PROSITE" id="PS50043"/>
    </source>
</evidence>
<gene>
    <name evidence="5" type="ORF">EV132_101553</name>
</gene>
<reference evidence="5 6" key="1">
    <citation type="submission" date="2019-03" db="EMBL/GenBank/DDBJ databases">
        <title>Genomic Encyclopedia of Type Strains, Phase IV (KMG-V): Genome sequencing to study the core and pangenomes of soil and plant-associated prokaryotes.</title>
        <authorList>
            <person name="Whitman W."/>
        </authorList>
    </citation>
    <scope>NUCLEOTIDE SEQUENCE [LARGE SCALE GENOMIC DNA]</scope>
    <source>
        <strain evidence="5 6">Hc14</strain>
    </source>
</reference>
<dbReference type="InterPro" id="IPR000014">
    <property type="entry name" value="PAS"/>
</dbReference>
<accession>A0A4R3QQ06</accession>
<dbReference type="SUPFAM" id="SSF46894">
    <property type="entry name" value="C-terminal effector domain of the bipartite response regulators"/>
    <property type="match status" value="1"/>
</dbReference>
<dbReference type="GO" id="GO:0003677">
    <property type="term" value="F:DNA binding"/>
    <property type="evidence" value="ECO:0007669"/>
    <property type="project" value="UniProtKB-KW"/>
</dbReference>
<dbReference type="EMBL" id="SMBH01000001">
    <property type="protein sequence ID" value="TCU20486.1"/>
    <property type="molecule type" value="Genomic_DNA"/>
</dbReference>
<dbReference type="InterPro" id="IPR016032">
    <property type="entry name" value="Sig_transdc_resp-reg_C-effctor"/>
</dbReference>
<proteinExistence type="predicted"/>
<dbReference type="Gene3D" id="1.10.10.10">
    <property type="entry name" value="Winged helix-like DNA-binding domain superfamily/Winged helix DNA-binding domain"/>
    <property type="match status" value="1"/>
</dbReference>
<keyword evidence="1" id="KW-0805">Transcription regulation</keyword>
<keyword evidence="2 5" id="KW-0238">DNA-binding</keyword>
<name>A0A4R3QQ06_RHISU</name>
<dbReference type="Proteomes" id="UP000294576">
    <property type="component" value="Unassembled WGS sequence"/>
</dbReference>
<evidence type="ECO:0000313" key="5">
    <source>
        <dbReference type="EMBL" id="TCU20486.1"/>
    </source>
</evidence>
<dbReference type="Gene3D" id="3.30.450.20">
    <property type="entry name" value="PAS domain"/>
    <property type="match status" value="1"/>
</dbReference>
<dbReference type="PANTHER" id="PTHR44688:SF16">
    <property type="entry name" value="DNA-BINDING TRANSCRIPTIONAL ACTIVATOR DEVR_DOSR"/>
    <property type="match status" value="1"/>
</dbReference>
<keyword evidence="3" id="KW-0804">Transcription</keyword>
<dbReference type="PROSITE" id="PS50043">
    <property type="entry name" value="HTH_LUXR_2"/>
    <property type="match status" value="1"/>
</dbReference>
<evidence type="ECO:0000256" key="2">
    <source>
        <dbReference type="ARBA" id="ARBA00023125"/>
    </source>
</evidence>
<comment type="caution">
    <text evidence="5">The sequence shown here is derived from an EMBL/GenBank/DDBJ whole genome shotgun (WGS) entry which is preliminary data.</text>
</comment>
<dbReference type="InterPro" id="IPR000792">
    <property type="entry name" value="Tscrpt_reg_LuxR_C"/>
</dbReference>
<dbReference type="CDD" id="cd06170">
    <property type="entry name" value="LuxR_C_like"/>
    <property type="match status" value="1"/>
</dbReference>
<organism evidence="5 6">
    <name type="scientific">Rhizobium sullae</name>
    <name type="common">Rhizobium hedysari</name>
    <dbReference type="NCBI Taxonomy" id="50338"/>
    <lineage>
        <taxon>Bacteria</taxon>
        <taxon>Pseudomonadati</taxon>
        <taxon>Pseudomonadota</taxon>
        <taxon>Alphaproteobacteria</taxon>
        <taxon>Hyphomicrobiales</taxon>
        <taxon>Rhizobiaceae</taxon>
        <taxon>Rhizobium/Agrobacterium group</taxon>
        <taxon>Rhizobium</taxon>
    </lineage>
</organism>
<protein>
    <submittedName>
        <fullName evidence="5">DNA-binding CsgD family transcriptional regulator</fullName>
    </submittedName>
</protein>
<dbReference type="GO" id="GO:0006355">
    <property type="term" value="P:regulation of DNA-templated transcription"/>
    <property type="evidence" value="ECO:0007669"/>
    <property type="project" value="InterPro"/>
</dbReference>
<evidence type="ECO:0000256" key="3">
    <source>
        <dbReference type="ARBA" id="ARBA00023163"/>
    </source>
</evidence>